<dbReference type="Gene3D" id="1.20.59.10">
    <property type="entry name" value="Chorismate mutase"/>
    <property type="match status" value="1"/>
</dbReference>
<dbReference type="InterPro" id="IPR036979">
    <property type="entry name" value="CM_dom_sf"/>
</dbReference>
<dbReference type="InterPro" id="IPR051331">
    <property type="entry name" value="Chorismate_mutase-related"/>
</dbReference>
<dbReference type="InterPro" id="IPR036263">
    <property type="entry name" value="Chorismate_II_sf"/>
</dbReference>
<dbReference type="InterPro" id="IPR002701">
    <property type="entry name" value="CM_II_prokaryot"/>
</dbReference>
<dbReference type="RefSeq" id="WP_243839203.1">
    <property type="nucleotide sequence ID" value="NZ_JAVJPS010000030.1"/>
</dbReference>
<dbReference type="Proteomes" id="UP000294558">
    <property type="component" value="Unassembled WGS sequence"/>
</dbReference>
<accession>A0A4R7I494</accession>
<protein>
    <submittedName>
        <fullName evidence="3">Chorismate mutase</fullName>
    </submittedName>
</protein>
<dbReference type="SMART" id="SM00830">
    <property type="entry name" value="CM_2"/>
    <property type="match status" value="1"/>
</dbReference>
<dbReference type="InterPro" id="IPR010951">
    <property type="entry name" value="CM_bact"/>
</dbReference>
<dbReference type="Pfam" id="PF01817">
    <property type="entry name" value="CM_2"/>
    <property type="match status" value="1"/>
</dbReference>
<dbReference type="NCBIfam" id="NF006691">
    <property type="entry name" value="PRK09239.1"/>
    <property type="match status" value="1"/>
</dbReference>
<dbReference type="GO" id="GO:0046417">
    <property type="term" value="P:chorismate metabolic process"/>
    <property type="evidence" value="ECO:0007669"/>
    <property type="project" value="InterPro"/>
</dbReference>
<name>A0A4R7I494_9ACTN</name>
<dbReference type="AlphaFoldDB" id="A0A4R7I494"/>
<dbReference type="PROSITE" id="PS51168">
    <property type="entry name" value="CHORISMATE_MUT_2"/>
    <property type="match status" value="1"/>
</dbReference>
<evidence type="ECO:0000256" key="1">
    <source>
        <dbReference type="ARBA" id="ARBA00023235"/>
    </source>
</evidence>
<gene>
    <name evidence="3" type="ORF">BDK89_3392</name>
</gene>
<proteinExistence type="predicted"/>
<dbReference type="NCBIfam" id="TIGR01795">
    <property type="entry name" value="CM_mono_cladeE"/>
    <property type="match status" value="1"/>
</dbReference>
<dbReference type="SUPFAM" id="SSF48600">
    <property type="entry name" value="Chorismate mutase II"/>
    <property type="match status" value="1"/>
</dbReference>
<keyword evidence="1" id="KW-0413">Isomerase</keyword>
<comment type="caution">
    <text evidence="3">The sequence shown here is derived from an EMBL/GenBank/DDBJ whole genome shotgun (WGS) entry which is preliminary data.</text>
</comment>
<dbReference type="GO" id="GO:0004106">
    <property type="term" value="F:chorismate mutase activity"/>
    <property type="evidence" value="ECO:0007669"/>
    <property type="project" value="InterPro"/>
</dbReference>
<evidence type="ECO:0000313" key="3">
    <source>
        <dbReference type="EMBL" id="TDT17779.1"/>
    </source>
</evidence>
<reference evidence="3 4" key="1">
    <citation type="submission" date="2019-03" db="EMBL/GenBank/DDBJ databases">
        <title>Sequencing the genomes of 1000 actinobacteria strains.</title>
        <authorList>
            <person name="Klenk H.-P."/>
        </authorList>
    </citation>
    <scope>NUCLEOTIDE SEQUENCE [LARGE SCALE GENOMIC DNA]</scope>
    <source>
        <strain evidence="3 4">DSM 18936</strain>
    </source>
</reference>
<feature type="domain" description="Chorismate mutase" evidence="2">
    <location>
        <begin position="1"/>
        <end position="91"/>
    </location>
</feature>
<sequence length="94" mass="10684">MSDEQLDGYRSSIDNIDAALIHLLAERFKITQAVGHYKAEAGLPAADPEREARQIARLRSLAEDAGLDPVFSEKYFRFIVAEVIHHHQRIAEQR</sequence>
<dbReference type="PANTHER" id="PTHR38041">
    <property type="entry name" value="CHORISMATE MUTASE"/>
    <property type="match status" value="1"/>
</dbReference>
<evidence type="ECO:0000313" key="4">
    <source>
        <dbReference type="Proteomes" id="UP000294558"/>
    </source>
</evidence>
<dbReference type="GO" id="GO:0009697">
    <property type="term" value="P:salicylic acid biosynthetic process"/>
    <property type="evidence" value="ECO:0007669"/>
    <property type="project" value="TreeGrafter"/>
</dbReference>
<organism evidence="3 4">
    <name type="scientific">Ilumatobacter fluminis</name>
    <dbReference type="NCBI Taxonomy" id="467091"/>
    <lineage>
        <taxon>Bacteria</taxon>
        <taxon>Bacillati</taxon>
        <taxon>Actinomycetota</taxon>
        <taxon>Acidimicrobiia</taxon>
        <taxon>Acidimicrobiales</taxon>
        <taxon>Ilumatobacteraceae</taxon>
        <taxon>Ilumatobacter</taxon>
    </lineage>
</organism>
<keyword evidence="4" id="KW-1185">Reference proteome</keyword>
<dbReference type="EMBL" id="SOAU01000001">
    <property type="protein sequence ID" value="TDT17779.1"/>
    <property type="molecule type" value="Genomic_DNA"/>
</dbReference>
<dbReference type="PANTHER" id="PTHR38041:SF1">
    <property type="entry name" value="CHORISMATE MUTASE"/>
    <property type="match status" value="1"/>
</dbReference>
<evidence type="ECO:0000259" key="2">
    <source>
        <dbReference type="PROSITE" id="PS51168"/>
    </source>
</evidence>